<reference evidence="2" key="1">
    <citation type="journal article" date="2021" name="Genome Biol. Evol.">
        <title>The assembled and annotated genome of the fairy-ring fungus Marasmius oreades.</title>
        <authorList>
            <person name="Hiltunen M."/>
            <person name="Ament-Velasquez S.L."/>
            <person name="Johannesson H."/>
        </authorList>
    </citation>
    <scope>NUCLEOTIDE SEQUENCE</scope>
    <source>
        <strain evidence="2">03SP1</strain>
    </source>
</reference>
<comment type="caution">
    <text evidence="2">The sequence shown here is derived from an EMBL/GenBank/DDBJ whole genome shotgun (WGS) entry which is preliminary data.</text>
</comment>
<dbReference type="OrthoDB" id="1262810at2759"/>
<dbReference type="InterPro" id="IPR036890">
    <property type="entry name" value="HATPase_C_sf"/>
</dbReference>
<dbReference type="SUPFAM" id="SSF55874">
    <property type="entry name" value="ATPase domain of HSP90 chaperone/DNA topoisomerase II/histidine kinase"/>
    <property type="match status" value="1"/>
</dbReference>
<dbReference type="Pfam" id="PF25794">
    <property type="entry name" value="SACS"/>
    <property type="match status" value="1"/>
</dbReference>
<dbReference type="PANTHER" id="PTHR15600:SF42">
    <property type="entry name" value="SACSIN"/>
    <property type="match status" value="1"/>
</dbReference>
<evidence type="ECO:0000259" key="1">
    <source>
        <dbReference type="PROSITE" id="PS50097"/>
    </source>
</evidence>
<dbReference type="PROSITE" id="PS50097">
    <property type="entry name" value="BTB"/>
    <property type="match status" value="1"/>
</dbReference>
<protein>
    <recommendedName>
        <fullName evidence="1">BTB domain-containing protein</fullName>
    </recommendedName>
</protein>
<dbReference type="InterPro" id="IPR000210">
    <property type="entry name" value="BTB/POZ_dom"/>
</dbReference>
<evidence type="ECO:0000313" key="3">
    <source>
        <dbReference type="Proteomes" id="UP001049176"/>
    </source>
</evidence>
<dbReference type="EMBL" id="CM032191">
    <property type="protein sequence ID" value="KAG7085716.1"/>
    <property type="molecule type" value="Genomic_DNA"/>
</dbReference>
<dbReference type="InterPro" id="IPR052972">
    <property type="entry name" value="Sacsin_chaperone_reg"/>
</dbReference>
<evidence type="ECO:0000313" key="2">
    <source>
        <dbReference type="EMBL" id="KAG7085716.1"/>
    </source>
</evidence>
<dbReference type="SMART" id="SM00225">
    <property type="entry name" value="BTB"/>
    <property type="match status" value="1"/>
</dbReference>
<dbReference type="Proteomes" id="UP001049176">
    <property type="component" value="Chromosome 11"/>
</dbReference>
<dbReference type="InterPro" id="IPR058210">
    <property type="entry name" value="SACS/Nov_dom"/>
</dbReference>
<organism evidence="2 3">
    <name type="scientific">Marasmius oreades</name>
    <name type="common">fairy-ring Marasmius</name>
    <dbReference type="NCBI Taxonomy" id="181124"/>
    <lineage>
        <taxon>Eukaryota</taxon>
        <taxon>Fungi</taxon>
        <taxon>Dikarya</taxon>
        <taxon>Basidiomycota</taxon>
        <taxon>Agaricomycotina</taxon>
        <taxon>Agaricomycetes</taxon>
        <taxon>Agaricomycetidae</taxon>
        <taxon>Agaricales</taxon>
        <taxon>Marasmiineae</taxon>
        <taxon>Marasmiaceae</taxon>
        <taxon>Marasmius</taxon>
    </lineage>
</organism>
<dbReference type="Pfam" id="PF00651">
    <property type="entry name" value="BTB"/>
    <property type="match status" value="1"/>
</dbReference>
<dbReference type="RefSeq" id="XP_043002187.1">
    <property type="nucleotide sequence ID" value="XM_043160231.1"/>
</dbReference>
<dbReference type="Gene3D" id="3.30.710.10">
    <property type="entry name" value="Potassium Channel Kv1.1, Chain A"/>
    <property type="match status" value="1"/>
</dbReference>
<dbReference type="KEGG" id="more:E1B28_003260"/>
<dbReference type="GO" id="GO:0030544">
    <property type="term" value="F:Hsp70 protein binding"/>
    <property type="evidence" value="ECO:0007669"/>
    <property type="project" value="TreeGrafter"/>
</dbReference>
<feature type="domain" description="BTB" evidence="1">
    <location>
        <begin position="2230"/>
        <end position="2301"/>
    </location>
</feature>
<dbReference type="CDD" id="cd18186">
    <property type="entry name" value="BTB_POZ_ZBTB_KLHL-like"/>
    <property type="match status" value="1"/>
</dbReference>
<dbReference type="PANTHER" id="PTHR15600">
    <property type="entry name" value="SACSIN"/>
    <property type="match status" value="1"/>
</dbReference>
<dbReference type="GeneID" id="66072336"/>
<proteinExistence type="predicted"/>
<name>A0A9P7RM35_9AGAR</name>
<gene>
    <name evidence="2" type="ORF">E1B28_003260</name>
</gene>
<dbReference type="InterPro" id="IPR011333">
    <property type="entry name" value="SKP1/BTB/POZ_sf"/>
</dbReference>
<dbReference type="SUPFAM" id="SSF54695">
    <property type="entry name" value="POZ domain"/>
    <property type="match status" value="1"/>
</dbReference>
<accession>A0A9P7RM35</accession>
<keyword evidence="3" id="KW-1185">Reference proteome</keyword>
<sequence length="2396" mass="270709">MACNVATGCELERTASWLILSGDFSSQAASATLSKRIGFDVTKALYNNKLLPKMALAIQSGPTRVYDRGRLFTFLPLPISTAFPLHVHGLFSLTQSRQNLRNVGEKKGVAEGSNDHVLLEWNNLMFNFYLPKLWTRLFQVLSDCNTSPSLVLQAWPNLQPDVKCGDSLNWKDLPRKLADEVVLGNCSVWPVADSRGVVNHLSLKEVFLLSENAKPLSPMLPILATSGINVSKIPAHLYDLLSVLHREHAHISFLEPCSLARRLRVCVPARIMIFDDTNCRDAVMQEYPHKLTSLSSPDKVSLLEYLLSGNQLQNIEGLPLVPLPGNQYATLSLCSSFQSKRTLLSEADFEVFKSLDGDAIALHILPESVARLLQAEGPKQLNVQSLDNARVVHYLGSSQALRPCAWIVQFWSWVTRYWKDRDGLFVCVQRSNLQIIPCTDSIMRRTSDIVFQSPGNPKLEVAFRKLNISFVSRELPSSVMDFLIEKGCLKDLHNVETLLDNVRAPLSLDLKESATVLEHFLERPYLRLSTKHLSKLYRLPIFPLLKPLRSGIVRVVSGLSDEVKGIKKESTLVVINNSLLPPVTNVSFLDLSPPNDNLLLLLSPLRQPLTVSDLLKLSLDNFQSQPVHFQSAMVRYMANNVRSISPDTIDRLKNIAFLPNRAGILRAPADLIDPSSPIAKLYLPEPDSEWLPSKSRNDGPLVDEIINLGLLQKTLSTRVVDERIKYITSTNDNAILARSLLDLIKSENFDCSCVHIDPEAKWLPGDSGLSSTNRSRDPAMYALGRELFDEVLDVVEFVPRRLRERVGWGSPIPFSILLQQFERIVLGRNANKIGIVIKEFSSRLLKAWEFDKLKNVVGDEPWIPISGRRADELFLVPTSRAVLGTSRGDSPPFGFHELPSDPSRQKFFRAMGCLERPSPTALISSLHDLAKQGIDYQSKLQKIATLLEALADEKLSDEERAKVLVPDSIGTLHPIHRIVYKDISCPVLLPPDLRLAHSSIQLDLAKKLQISFLGHRQLGHIQNLADSGMEETFKTKIRKTLRHYTDQQLLTEMLANALDAGASKFTVLVDEFQPPRPELSLLSHSMAQFYSGPSLVVYNNAVFKDEDFNNVINGIGGKHDRTDTIGQFALGALTMFHVTDMPMVISGDKILFLDSSDPDERHLSMLGNGPATILDWRRVASTYPDHFASLEGLFGFSTEFDRYNATLFRLPLKKSLTSSGVMRDLIKPFQDRVEQCVLFTGIKSIEVLHRRDGDPQICFAVVAGRQIDHDDGNFVSQQLTVSTKIKFREGGFGSREDRWRVVLGNDLEPLPERYNSMHQTHRIRSPILIGLAAHVAESPKHPKNTKESLRIKSLFYSLPLPVSTTLPVHLTAPFILSEDRRNIRFESNYNKQEASYNQWLLSELVPPLYFFLLEELTLRYRDPNAVNATWWPGQSDDNKDPIADMVTGSFFAKLPSTTRRIFMTSGPSPKTLTPQEAIVSGREPSVVTELLSKLETPDLVKFDSKADSHLLYRLCTVLQTVDGGLLRSEILRATPTFILWYDSRRSSARKISCLETLTRFISSSTTTKTDFPSLLKDLPLIPLLDGTLGCFGDCSTSQRKYYYSFDPSCSRILPANRLVDPDFNLCVQLSQKGLNVLELEPKAVRDLLHGRIPEHEEGKCSVTVAEASLIRIFWEVYNELPKDTIKELTSFSLLPITGGFYLSIAYTRHPSVIFAAPGDETWLLECATVLGALVIKREDIKALPYDYIPEKGPLFRALWAFFQQSNLSTLHFKFVTLDPHLWSRFAEWCRRCLRDDYHDVYKRDKSSWSIVKNLPIWEVHTPTTITLDSVVGVSMLSSTIHSTPEIINFMRNFMNVKFTPFSGVLRRMEHSEVDRDNLLSRLQLPHILNPGDIEPYKSLLRLVLQGNYSGLILLPNDENRVMTATAFLCAHDPLFLAAFPDDRFCHEQFKEFESRLQKHGLKVRQDLSVSLFTECAQAFHANLRNDPGTRMDRAHTLFRTFCEDLPLHAGSRPLWGGLDSLRFIPSANERGQRSRWRNRITQHPTIASPREVIRDDLAGIAWSQRAFFATSPHQRILLAHPNLGVPTVSEVVAHLQILAGCGATCSSDTELLQDLTETYRWLDQHSDEAEVSMINHHDRPLFLNVDDPEMDIWTGNWIEADRLFFNLRCDTGTIRRVRRFLSDFPSLLRGSGVKELQDVQAPNISSSTNETILERQRNRFEEMRTKNELVDIKFVSSDTDEFWAHRSFLAAASDHFRLSFCTSGMEESRPASTSDPVVVLMTAYNAETVKSVLDYIYTGALPEVTRSDGMDADADTEGDALGRWFSIINLAQLWEVWDLFEDVQKQMIEEWMINPYTVDEIQKHAMELNANHLVSACEEYVRSNKEALRNLPGLDN</sequence>